<protein>
    <submittedName>
        <fullName evidence="2">DUF1761 family protein</fullName>
    </submittedName>
</protein>
<evidence type="ECO:0000313" key="2">
    <source>
        <dbReference type="EMBL" id="NBN80192.1"/>
    </source>
</evidence>
<dbReference type="Proteomes" id="UP000586722">
    <property type="component" value="Unassembled WGS sequence"/>
</dbReference>
<gene>
    <name evidence="2" type="ORF">GWI72_18080</name>
</gene>
<evidence type="ECO:0000313" key="3">
    <source>
        <dbReference type="Proteomes" id="UP000586722"/>
    </source>
</evidence>
<feature type="transmembrane region" description="Helical" evidence="1">
    <location>
        <begin position="111"/>
        <end position="131"/>
    </location>
</feature>
<evidence type="ECO:0000256" key="1">
    <source>
        <dbReference type="SAM" id="Phobius"/>
    </source>
</evidence>
<organism evidence="2 3">
    <name type="scientific">Pannonibacter tanglangensis</name>
    <dbReference type="NCBI Taxonomy" id="2750084"/>
    <lineage>
        <taxon>Bacteria</taxon>
        <taxon>Pseudomonadati</taxon>
        <taxon>Pseudomonadota</taxon>
        <taxon>Alphaproteobacteria</taxon>
        <taxon>Hyphomicrobiales</taxon>
        <taxon>Stappiaceae</taxon>
        <taxon>Pannonibacter</taxon>
    </lineage>
</organism>
<sequence>MMFDGINLIGVAVAGLVSFCFSLAWHLVLGSRWQRLAGVAPGTPQRDPLTLVVSLVAHLLMAFIFAGVIYHAGGLSMKSGLISAGMIWTGFFLTSLVVTHRHQRSSPLLTLVESLHWLGVVGLQGLAIGIVG</sequence>
<dbReference type="Pfam" id="PF08570">
    <property type="entry name" value="DUF1761"/>
    <property type="match status" value="1"/>
</dbReference>
<keyword evidence="1" id="KW-0472">Membrane</keyword>
<reference evidence="2 3" key="1">
    <citation type="submission" date="2020-01" db="EMBL/GenBank/DDBJ databases">
        <authorList>
            <person name="Peng S.Y."/>
            <person name="Li J."/>
            <person name="Wang M."/>
            <person name="Wang L."/>
            <person name="Wang C.Q."/>
            <person name="Wang J.R."/>
        </authorList>
    </citation>
    <scope>NUCLEOTIDE SEQUENCE [LARGE SCALE GENOMIC DNA]</scope>
    <source>
        <strain evidence="2 3">XCT-53</strain>
    </source>
</reference>
<dbReference type="RefSeq" id="WP_161709551.1">
    <property type="nucleotide sequence ID" value="NZ_JAABLQ010000003.1"/>
</dbReference>
<accession>A0A7X5JA62</accession>
<feature type="transmembrane region" description="Helical" evidence="1">
    <location>
        <begin position="49"/>
        <end position="73"/>
    </location>
</feature>
<keyword evidence="1" id="KW-0812">Transmembrane</keyword>
<dbReference type="EMBL" id="JAABLQ010000003">
    <property type="protein sequence ID" value="NBN80192.1"/>
    <property type="molecule type" value="Genomic_DNA"/>
</dbReference>
<feature type="transmembrane region" description="Helical" evidence="1">
    <location>
        <begin position="79"/>
        <end position="99"/>
    </location>
</feature>
<dbReference type="AlphaFoldDB" id="A0A7X5JA62"/>
<keyword evidence="1" id="KW-1133">Transmembrane helix</keyword>
<feature type="transmembrane region" description="Helical" evidence="1">
    <location>
        <begin position="6"/>
        <end position="28"/>
    </location>
</feature>
<keyword evidence="3" id="KW-1185">Reference proteome</keyword>
<proteinExistence type="predicted"/>
<comment type="caution">
    <text evidence="2">The sequence shown here is derived from an EMBL/GenBank/DDBJ whole genome shotgun (WGS) entry which is preliminary data.</text>
</comment>
<name>A0A7X5JA62_9HYPH</name>
<dbReference type="InterPro" id="IPR013879">
    <property type="entry name" value="DUF1761"/>
</dbReference>